<dbReference type="PANTHER" id="PTHR21109">
    <property type="entry name" value="MITOCHONDRIAL 28S RIBOSOMAL PROTEIN S21"/>
    <property type="match status" value="1"/>
</dbReference>
<keyword evidence="2" id="KW-0689">Ribosomal protein</keyword>
<gene>
    <name evidence="6" type="ORF">KFL_005350070</name>
</gene>
<reference evidence="6 7" key="1">
    <citation type="journal article" date="2014" name="Nat. Commun.">
        <title>Klebsormidium flaccidum genome reveals primary factors for plant terrestrial adaptation.</title>
        <authorList>
            <person name="Hori K."/>
            <person name="Maruyama F."/>
            <person name="Fujisawa T."/>
            <person name="Togashi T."/>
            <person name="Yamamoto N."/>
            <person name="Seo M."/>
            <person name="Sato S."/>
            <person name="Yamada T."/>
            <person name="Mori H."/>
            <person name="Tajima N."/>
            <person name="Moriyama T."/>
            <person name="Ikeuchi M."/>
            <person name="Watanabe M."/>
            <person name="Wada H."/>
            <person name="Kobayashi K."/>
            <person name="Saito M."/>
            <person name="Masuda T."/>
            <person name="Sasaki-Sekimoto Y."/>
            <person name="Mashiguchi K."/>
            <person name="Awai K."/>
            <person name="Shimojima M."/>
            <person name="Masuda S."/>
            <person name="Iwai M."/>
            <person name="Nobusawa T."/>
            <person name="Narise T."/>
            <person name="Kondo S."/>
            <person name="Saito H."/>
            <person name="Sato R."/>
            <person name="Murakawa M."/>
            <person name="Ihara Y."/>
            <person name="Oshima-Yamada Y."/>
            <person name="Ohtaka K."/>
            <person name="Satoh M."/>
            <person name="Sonobe K."/>
            <person name="Ishii M."/>
            <person name="Ohtani R."/>
            <person name="Kanamori-Sato M."/>
            <person name="Honoki R."/>
            <person name="Miyazaki D."/>
            <person name="Mochizuki H."/>
            <person name="Umetsu J."/>
            <person name="Higashi K."/>
            <person name="Shibata D."/>
            <person name="Kamiya Y."/>
            <person name="Sato N."/>
            <person name="Nakamura Y."/>
            <person name="Tabata S."/>
            <person name="Ida S."/>
            <person name="Kurokawa K."/>
            <person name="Ohta H."/>
        </authorList>
    </citation>
    <scope>NUCLEOTIDE SEQUENCE [LARGE SCALE GENOMIC DNA]</scope>
    <source>
        <strain evidence="6 7">NIES-2285</strain>
    </source>
</reference>
<keyword evidence="3" id="KW-0687">Ribonucleoprotein</keyword>
<dbReference type="AlphaFoldDB" id="A0A1Y1IHJ7"/>
<proteinExistence type="inferred from homology"/>
<dbReference type="GO" id="GO:0006412">
    <property type="term" value="P:translation"/>
    <property type="evidence" value="ECO:0007669"/>
    <property type="project" value="InterPro"/>
</dbReference>
<dbReference type="GO" id="GO:0005840">
    <property type="term" value="C:ribosome"/>
    <property type="evidence" value="ECO:0007669"/>
    <property type="project" value="UniProtKB-KW"/>
</dbReference>
<dbReference type="InterPro" id="IPR038380">
    <property type="entry name" value="Ribosomal_bS21_sf"/>
</dbReference>
<sequence>MAGSISLCRMGAVAPVGQFSGMRQKNCIDGVTCSRPTPLLLPRQVCSARVAMSQHPVNAEVEFMEGDDLERGIQRFIREVKSSGVLFEVRRKRFHEDNQEKRKRRLMQKLKRDARDRRVARKRNDDFYGNTMPLIGEEPKVFKPRARREDRGSMPSFDTNYNEPITEANAGLLDVFVLMTVCLANHAFYFGAFWYLFSLF</sequence>
<feature type="transmembrane region" description="Helical" evidence="5">
    <location>
        <begin position="175"/>
        <end position="197"/>
    </location>
</feature>
<name>A0A1Y1IHJ7_KLENI</name>
<evidence type="ECO:0000256" key="5">
    <source>
        <dbReference type="SAM" id="Phobius"/>
    </source>
</evidence>
<dbReference type="GO" id="GO:0003735">
    <property type="term" value="F:structural constituent of ribosome"/>
    <property type="evidence" value="ECO:0007669"/>
    <property type="project" value="InterPro"/>
</dbReference>
<dbReference type="Gene3D" id="1.20.5.1150">
    <property type="entry name" value="Ribosomal protein S8"/>
    <property type="match status" value="1"/>
</dbReference>
<protein>
    <submittedName>
        <fullName evidence="6">Uncharacterized protein</fullName>
    </submittedName>
</protein>
<keyword evidence="5" id="KW-1133">Transmembrane helix</keyword>
<evidence type="ECO:0000313" key="6">
    <source>
        <dbReference type="EMBL" id="GAQ89552.1"/>
    </source>
</evidence>
<dbReference type="Proteomes" id="UP000054558">
    <property type="component" value="Unassembled WGS sequence"/>
</dbReference>
<evidence type="ECO:0000256" key="1">
    <source>
        <dbReference type="ARBA" id="ARBA00006640"/>
    </source>
</evidence>
<dbReference type="EMBL" id="DF237484">
    <property type="protein sequence ID" value="GAQ89552.1"/>
    <property type="molecule type" value="Genomic_DNA"/>
</dbReference>
<dbReference type="Pfam" id="PF01165">
    <property type="entry name" value="Ribosomal_S21"/>
    <property type="match status" value="1"/>
</dbReference>
<dbReference type="PANTHER" id="PTHR21109:SF0">
    <property type="entry name" value="SMALL RIBOSOMAL SUBUNIT PROTEIN BS21M"/>
    <property type="match status" value="1"/>
</dbReference>
<keyword evidence="5" id="KW-0472">Membrane</keyword>
<evidence type="ECO:0000256" key="3">
    <source>
        <dbReference type="ARBA" id="ARBA00023274"/>
    </source>
</evidence>
<evidence type="ECO:0000313" key="7">
    <source>
        <dbReference type="Proteomes" id="UP000054558"/>
    </source>
</evidence>
<keyword evidence="5" id="KW-0812">Transmembrane</keyword>
<dbReference type="GO" id="GO:1990904">
    <property type="term" value="C:ribonucleoprotein complex"/>
    <property type="evidence" value="ECO:0007669"/>
    <property type="project" value="UniProtKB-KW"/>
</dbReference>
<feature type="region of interest" description="Disordered" evidence="4">
    <location>
        <begin position="98"/>
        <end position="117"/>
    </location>
</feature>
<accession>A0A1Y1IHJ7</accession>
<keyword evidence="7" id="KW-1185">Reference proteome</keyword>
<organism evidence="6 7">
    <name type="scientific">Klebsormidium nitens</name>
    <name type="common">Green alga</name>
    <name type="synonym">Ulothrix nitens</name>
    <dbReference type="NCBI Taxonomy" id="105231"/>
    <lineage>
        <taxon>Eukaryota</taxon>
        <taxon>Viridiplantae</taxon>
        <taxon>Streptophyta</taxon>
        <taxon>Klebsormidiophyceae</taxon>
        <taxon>Klebsormidiales</taxon>
        <taxon>Klebsormidiaceae</taxon>
        <taxon>Klebsormidium</taxon>
    </lineage>
</organism>
<evidence type="ECO:0000256" key="4">
    <source>
        <dbReference type="SAM" id="MobiDB-lite"/>
    </source>
</evidence>
<dbReference type="InterPro" id="IPR001911">
    <property type="entry name" value="Ribosomal_bS21"/>
</dbReference>
<comment type="similarity">
    <text evidence="1">Belongs to the bacterial ribosomal protein bS21 family.</text>
</comment>
<evidence type="ECO:0000256" key="2">
    <source>
        <dbReference type="ARBA" id="ARBA00022980"/>
    </source>
</evidence>